<dbReference type="AlphaFoldDB" id="A0A166THA3"/>
<accession>A0A166THA3</accession>
<feature type="region of interest" description="Disordered" evidence="1">
    <location>
        <begin position="25"/>
        <end position="49"/>
    </location>
</feature>
<evidence type="ECO:0000256" key="1">
    <source>
        <dbReference type="SAM" id="MobiDB-lite"/>
    </source>
</evidence>
<keyword evidence="3" id="KW-1185">Reference proteome</keyword>
<dbReference type="EMBL" id="KV417493">
    <property type="protein sequence ID" value="KZP30609.1"/>
    <property type="molecule type" value="Genomic_DNA"/>
</dbReference>
<dbReference type="OrthoDB" id="3237746at2759"/>
<evidence type="ECO:0000313" key="2">
    <source>
        <dbReference type="EMBL" id="KZP30609.1"/>
    </source>
</evidence>
<gene>
    <name evidence="2" type="ORF">FIBSPDRAFT_884141</name>
</gene>
<feature type="compositionally biased region" description="Low complexity" evidence="1">
    <location>
        <begin position="274"/>
        <end position="287"/>
    </location>
</feature>
<name>A0A166THA3_9AGAM</name>
<feature type="region of interest" description="Disordered" evidence="1">
    <location>
        <begin position="426"/>
        <end position="520"/>
    </location>
</feature>
<sequence length="520" mass="57218">MVLAGQKVEGKIDSVWCGLARGQQRKTAQHSTGWPKGSRRKQAQYSTSWPESRQGNRFSVAMTGQEVARETGSVWHRLARGQQLKRVQHSMGWPEGRILYRVSSPTLKTSLFGTPTPDGALIPTLSPDCGIFRRIRIWNPFWDWVPIATGTGIRCHHRNARICSPTGPIKKWAIDSDSPQNSASGEPPESPVLIATGTQSKNGFPIRILRKILIPPWELCHPQARAYQIRMSQYRAHPYPLASPGINREPVAIPFYQPPMSILGQPLAPPSSPGHPAGQPGAIPGPASHNCGTQQQQGLIDCASQQVLQGKRLYVQQPGPLQAVEFTVNTLVQVYHSDLNYTFRTERKLLPKWGPVRRIVGRNRNSYKVATLEGLTLKGWFSARRLHEFAARPGMELAAGHTALQGAVALIQGRAGILADKVNNVEEAGDESEPEGPQQERSREISQTTLALERTEARDIAPTTRAQDDEGGSGAGPDEAHNTGEEADRADRLEDRIDNSMVLGGWAEPGCLRQRHSKQG</sequence>
<reference evidence="2 3" key="1">
    <citation type="journal article" date="2016" name="Mol. Biol. Evol.">
        <title>Comparative Genomics of Early-Diverging Mushroom-Forming Fungi Provides Insights into the Origins of Lignocellulose Decay Capabilities.</title>
        <authorList>
            <person name="Nagy L.G."/>
            <person name="Riley R."/>
            <person name="Tritt A."/>
            <person name="Adam C."/>
            <person name="Daum C."/>
            <person name="Floudas D."/>
            <person name="Sun H."/>
            <person name="Yadav J.S."/>
            <person name="Pangilinan J."/>
            <person name="Larsson K.H."/>
            <person name="Matsuura K."/>
            <person name="Barry K."/>
            <person name="Labutti K."/>
            <person name="Kuo R."/>
            <person name="Ohm R.A."/>
            <person name="Bhattacharya S.S."/>
            <person name="Shirouzu T."/>
            <person name="Yoshinaga Y."/>
            <person name="Martin F.M."/>
            <person name="Grigoriev I.V."/>
            <person name="Hibbett D.S."/>
        </authorList>
    </citation>
    <scope>NUCLEOTIDE SEQUENCE [LARGE SCALE GENOMIC DNA]</scope>
    <source>
        <strain evidence="2 3">CBS 109695</strain>
    </source>
</reference>
<feature type="region of interest" description="Disordered" evidence="1">
    <location>
        <begin position="266"/>
        <end position="294"/>
    </location>
</feature>
<proteinExistence type="predicted"/>
<feature type="compositionally biased region" description="Basic and acidic residues" evidence="1">
    <location>
        <begin position="478"/>
        <end position="498"/>
    </location>
</feature>
<feature type="region of interest" description="Disordered" evidence="1">
    <location>
        <begin position="173"/>
        <end position="197"/>
    </location>
</feature>
<protein>
    <submittedName>
        <fullName evidence="2">Uncharacterized protein</fullName>
    </submittedName>
</protein>
<evidence type="ECO:0000313" key="3">
    <source>
        <dbReference type="Proteomes" id="UP000076532"/>
    </source>
</evidence>
<organism evidence="2 3">
    <name type="scientific">Athelia psychrophila</name>
    <dbReference type="NCBI Taxonomy" id="1759441"/>
    <lineage>
        <taxon>Eukaryota</taxon>
        <taxon>Fungi</taxon>
        <taxon>Dikarya</taxon>
        <taxon>Basidiomycota</taxon>
        <taxon>Agaricomycotina</taxon>
        <taxon>Agaricomycetes</taxon>
        <taxon>Agaricomycetidae</taxon>
        <taxon>Atheliales</taxon>
        <taxon>Atheliaceae</taxon>
        <taxon>Athelia</taxon>
    </lineage>
</organism>
<dbReference type="Proteomes" id="UP000076532">
    <property type="component" value="Unassembled WGS sequence"/>
</dbReference>